<evidence type="ECO:0000256" key="4">
    <source>
        <dbReference type="ARBA" id="ARBA00022927"/>
    </source>
</evidence>
<dbReference type="GO" id="GO:0000149">
    <property type="term" value="F:SNARE binding"/>
    <property type="evidence" value="ECO:0007669"/>
    <property type="project" value="TreeGrafter"/>
</dbReference>
<feature type="region of interest" description="Disordered" evidence="5">
    <location>
        <begin position="2133"/>
        <end position="2170"/>
    </location>
</feature>
<feature type="compositionally biased region" description="Basic and acidic residues" evidence="5">
    <location>
        <begin position="397"/>
        <end position="409"/>
    </location>
</feature>
<evidence type="ECO:0000313" key="8">
    <source>
        <dbReference type="Proteomes" id="UP000032180"/>
    </source>
</evidence>
<keyword evidence="2" id="KW-0813">Transport</keyword>
<feature type="domain" description="Sec39" evidence="6">
    <location>
        <begin position="582"/>
        <end position="1108"/>
    </location>
</feature>
<dbReference type="HOGENOM" id="CLU_001017_0_0_1"/>
<protein>
    <recommendedName>
        <fullName evidence="6">Sec39 domain-containing protein</fullName>
    </recommendedName>
</protein>
<reference evidence="7" key="3">
    <citation type="submission" date="2015-04" db="UniProtKB">
        <authorList>
            <consortium name="EnsemblPlants"/>
        </authorList>
    </citation>
    <scope>IDENTIFICATION</scope>
</reference>
<dbReference type="GO" id="GO:0006890">
    <property type="term" value="P:retrograde vesicle-mediated transport, Golgi to endoplasmic reticulum"/>
    <property type="evidence" value="ECO:0007669"/>
    <property type="project" value="InterPro"/>
</dbReference>
<feature type="region of interest" description="Disordered" evidence="5">
    <location>
        <begin position="397"/>
        <end position="417"/>
    </location>
</feature>
<evidence type="ECO:0000256" key="5">
    <source>
        <dbReference type="SAM" id="MobiDB-lite"/>
    </source>
</evidence>
<keyword evidence="3" id="KW-0256">Endoplasmic reticulum</keyword>
<reference evidence="8" key="2">
    <citation type="submission" date="2013-12" db="EMBL/GenBank/DDBJ databases">
        <authorList>
            <person name="Yu Y."/>
            <person name="Lee S."/>
            <person name="de Baynast K."/>
            <person name="Wissotski M."/>
            <person name="Liu L."/>
            <person name="Talag J."/>
            <person name="Goicoechea J."/>
            <person name="Angelova A."/>
            <person name="Jetty R."/>
            <person name="Kudrna D."/>
            <person name="Golser W."/>
            <person name="Rivera L."/>
            <person name="Zhang J."/>
            <person name="Wing R."/>
        </authorList>
    </citation>
    <scope>NUCLEOTIDE SEQUENCE</scope>
</reference>
<evidence type="ECO:0000259" key="6">
    <source>
        <dbReference type="Pfam" id="PF08314"/>
    </source>
</evidence>
<evidence type="ECO:0000313" key="7">
    <source>
        <dbReference type="EnsemblPlants" id="LPERR12G05890.1"/>
    </source>
</evidence>
<evidence type="ECO:0000256" key="2">
    <source>
        <dbReference type="ARBA" id="ARBA00022448"/>
    </source>
</evidence>
<dbReference type="Pfam" id="PF08314">
    <property type="entry name" value="Sec39"/>
    <property type="match status" value="1"/>
</dbReference>
<feature type="compositionally biased region" description="Acidic residues" evidence="5">
    <location>
        <begin position="2149"/>
        <end position="2163"/>
    </location>
</feature>
<dbReference type="InterPro" id="IPR013244">
    <property type="entry name" value="Sec39_domain"/>
</dbReference>
<dbReference type="STRING" id="77586.A0A0D9XY02"/>
<organism evidence="7 8">
    <name type="scientific">Leersia perrieri</name>
    <dbReference type="NCBI Taxonomy" id="77586"/>
    <lineage>
        <taxon>Eukaryota</taxon>
        <taxon>Viridiplantae</taxon>
        <taxon>Streptophyta</taxon>
        <taxon>Embryophyta</taxon>
        <taxon>Tracheophyta</taxon>
        <taxon>Spermatophyta</taxon>
        <taxon>Magnoliopsida</taxon>
        <taxon>Liliopsida</taxon>
        <taxon>Poales</taxon>
        <taxon>Poaceae</taxon>
        <taxon>BOP clade</taxon>
        <taxon>Oryzoideae</taxon>
        <taxon>Oryzeae</taxon>
        <taxon>Oryzinae</taxon>
        <taxon>Leersia</taxon>
    </lineage>
</organism>
<name>A0A0D9XY02_9ORYZ</name>
<accession>A0A0D9XY02</accession>
<proteinExistence type="predicted"/>
<dbReference type="PANTHER" id="PTHR15922">
    <property type="entry name" value="NEUROBLASTOMA-AMPLIFIED SEQUENCE"/>
    <property type="match status" value="1"/>
</dbReference>
<comment type="subcellular location">
    <subcellularLocation>
        <location evidence="1">Endoplasmic reticulum</location>
    </subcellularLocation>
</comment>
<reference evidence="7 8" key="1">
    <citation type="submission" date="2012-08" db="EMBL/GenBank/DDBJ databases">
        <title>Oryza genome evolution.</title>
        <authorList>
            <person name="Wing R.A."/>
        </authorList>
    </citation>
    <scope>NUCLEOTIDE SEQUENCE</scope>
</reference>
<dbReference type="SUPFAM" id="SSF50978">
    <property type="entry name" value="WD40 repeat-like"/>
    <property type="match status" value="1"/>
</dbReference>
<dbReference type="eggNOG" id="KOG1797">
    <property type="taxonomic scope" value="Eukaryota"/>
</dbReference>
<dbReference type="PANTHER" id="PTHR15922:SF2">
    <property type="entry name" value="NBAS SUBUNIT OF NRZ TETHERING COMPLEX"/>
    <property type="match status" value="1"/>
</dbReference>
<sequence length="2437" mass="273398">MAGVDDALYEIRRLASGSNEIPPPEGESTGTSAGGVISYLSLQGVSKLRKRWSRNNTLGCSKRRSRTNAAFLLISRNAEYVGVVIGNHITVLRKGGGYASTCGVYTNNDRMSFFTNGAWLEAQGILGVVDDLNTFHLIKENGEALTRRTSNQLKLSYPIIDIVAHDGSSSERPGFYIFTSDGMVHKFDCTHDHEANLQKVSILIKDVVSAKTPQLPHSLSCVDYHQDHLLMVLVGNPNALLSSNGSSGALYMLHFNRNLEFSLSFPSLQLEGTFFAPKDQTTFVSSAKVRISPHSKHIATLDLNGSVNILVLANDKYSASLHSPRNGTQLIGVKDISWWTDNILMVVKENGSISMYSITGNMVVSEYDPLSTPQLEKARFIEGYTFILQSSRYERNTTSEKEVDSDSKPSLHNVSRSNQHSEMDKIFWSLVSFSKITVPEKYSILIRDNQYKEALDFACQHNLDKDEVLKAQWMCSDGDIHDIESYLSNIKDHVFVLSECLNKVGPTEVALKALLSFGLGITNRFKFSEFDNSSEGSAWDSRIIRLRLLRYNDLLETFLGINMGRFSAVEYSKFRLMPLVETAVALAESGKIGALNLLFKRHPYTISSDILHILSAIPETVSVQSYSQLLPGKSPPSVVILRDGDWVECKQMASYINTCPDHLDKSAEIKTEILLKHSAGFTWPSIAELCDWYRNRARDIDCLSGQLENCLAMIELGCQKGIVELELFLDDIKCLYQVVYSDELSEFIMNLATWEDLPNYEKFKIILKGAKEESVVQRLEEKAIPFVKKRSHLISSSNEEKQGESYLIRWLKEVASKSELSISLAVFENGCGESPIHGLFKDIAEMIETAVHCIYLCSATNQWNTMSSILSKLHHKIKRDKSLLASEEDCNFKDAKQALGTSTVSFDDMQHVCTRILSGLSSSGDSHDSRDYQLDNNIEALDMLEKKLKVAEGHVEVGRLFAYYQVPKPVHFFLSAHLDEKNVKQIIRLLLSKFGRRQTVRSDNEWANIWRDLKHIQEKAFPFLDSEFMLAEFIRGLLKAGKFSLARNYLGGTSAISLSTEKAENLVVQAAREYFFSASTLSCNEIWKARECLNLLPNSISVQAETDIIDALTVRLPYLGVKDPMEVIRMVITSQTGAYLHFEEIIDVAKLLGLRSEEEIAAVEEAIAREAVVNGDLQLAFDLCLNLTKKGHGAVWDLCAAIARGPQLDNLDTSTRGKLLGFSLSHCDEESVGELLNAWKELDVHDKFEQLMISTGTNPPNFSTDGSSITPLPVQSVQDILDLREDISHDRDINHVEVVRQMLSKVCTDSSNEDAYSWESTLAENRKLLSFFALELPWLLKLSNDEEHDGEKQSLKTDHPIRRCQFSTKVKATNCIIHWLAVNGFSPNDDLVMSLAKSVIEPPVDEEDYVLGCSILLNLMDPFNGVKIIEGELKKRECFQEISSIMNVGMTYSSLNSLKKECSTPEQRRNVLLEKFHEKFTSIDSDELDQIDEANATFWREWKTKLEEERRLADQARMLKQVLPGIDMSRFLSGDVNYIKNVVFSFIDSVKLEKKHILKEAVKIAETYGLQRTEVLLRFLGCTLVSECWDNNDILTEISEFRDDIVSSAKGVIDMIYSDVYPEIDGYNKQRLSYLYDILSACHSYLKRTSEIELTYPEHVHTHKFEPFQYYKVLAEECKKVSFIDGLNYKNIGGLDNLNFEHFNEEVCKNIHASTVSALADMVQALVSMYVDVLAKGLISRQGVYKHYVLGLLASLEGRTEARSNSIDCEKLQVFLSDIELNYDSCKEYIQGLPATDVSYIIRRYCMLCFPSNLARNHPQEPSWKKPLDALVMLWIKLINDIPVDSMDACSYGRTEYLDSNSLSHCMGAFRQLLVDDKITVRQGWDAISVYVKIGLSDGIPMEISYFCRSMILSGCAFESVAQVYHEGQEQLENEGVDPSNPLDLLELYNATLDDCLSDLMKGSSDSQILLHKLLSSLSRSTEKHAGTLEMIRSGVWGKLISFSENMQLESQLRVYALQLMQCITGRNLKNLPNELVSQVEPWELWYEPGTGASIADDSNTPSSSITGTLVALRSTQMVSGVLPDANITPENLGTLDSAVSCFLHLSESASSVETIAVLEAVLEEWDQLFSSKDESVPPLQESPKETSDWNDDWDDDGWEALPEELGSPVEKHGSTLSSLHPLHSCWMEIIRKLVELGELHKIIELLDRASSKHSVLINDDEANQLLELVSAMDPLMSLKIMLLLPYETPRLQCLQMVEAKMRQGTVSASSNADDHELLVLVLSSGALQKIVTELEYSKFFSHICHLVGHLARSSQTDLLVQWNNEASTPEASKINNSQLFGMVLLPCFVSELVLRGQYLLAGFVISRWMHTHPNLGLMDVVEASVRRYLNGQIAQAQQLGGTDVSFTDELSVSHALSTLGSNLVSLLQAALATLPN</sequence>
<dbReference type="Gramene" id="LPERR12G05890.1">
    <property type="protein sequence ID" value="LPERR12G05890.1"/>
    <property type="gene ID" value="LPERR12G05890"/>
</dbReference>
<dbReference type="InterPro" id="IPR036322">
    <property type="entry name" value="WD40_repeat_dom_sf"/>
</dbReference>
<evidence type="ECO:0000256" key="3">
    <source>
        <dbReference type="ARBA" id="ARBA00022824"/>
    </source>
</evidence>
<dbReference type="GO" id="GO:0070939">
    <property type="term" value="C:Dsl1/NZR complex"/>
    <property type="evidence" value="ECO:0007669"/>
    <property type="project" value="TreeGrafter"/>
</dbReference>
<keyword evidence="8" id="KW-1185">Reference proteome</keyword>
<evidence type="ECO:0000256" key="1">
    <source>
        <dbReference type="ARBA" id="ARBA00004240"/>
    </source>
</evidence>
<keyword evidence="4" id="KW-0653">Protein transport</keyword>
<dbReference type="EnsemblPlants" id="LPERR12G05890.1">
    <property type="protein sequence ID" value="LPERR12G05890.1"/>
    <property type="gene ID" value="LPERR12G05890"/>
</dbReference>
<dbReference type="Proteomes" id="UP000032180">
    <property type="component" value="Chromosome 12"/>
</dbReference>
<dbReference type="GO" id="GO:0015031">
    <property type="term" value="P:protein transport"/>
    <property type="evidence" value="ECO:0007669"/>
    <property type="project" value="UniProtKB-KW"/>
</dbReference>